<dbReference type="AlphaFoldDB" id="A0A6L2QFB4"/>
<dbReference type="GO" id="GO:0005634">
    <property type="term" value="C:nucleus"/>
    <property type="evidence" value="ECO:0007669"/>
    <property type="project" value="TreeGrafter"/>
</dbReference>
<evidence type="ECO:0000313" key="3">
    <source>
        <dbReference type="EMBL" id="GFG41017.1"/>
    </source>
</evidence>
<evidence type="ECO:0000259" key="2">
    <source>
        <dbReference type="PROSITE" id="PS51532"/>
    </source>
</evidence>
<dbReference type="OrthoDB" id="2635at2759"/>
<dbReference type="PANTHER" id="PTHR12175">
    <property type="entry name" value="AD039 HT014 THIOREDOXIN FAMILY TRP26"/>
    <property type="match status" value="1"/>
</dbReference>
<dbReference type="FunCoup" id="A0A6L2QFB4">
    <property type="interactions" value="1878"/>
</dbReference>
<dbReference type="InterPro" id="IPR008979">
    <property type="entry name" value="Galactose-bd-like_sf"/>
</dbReference>
<dbReference type="PROSITE" id="PS51532">
    <property type="entry name" value="PITH"/>
    <property type="match status" value="1"/>
</dbReference>
<organism evidence="3 4">
    <name type="scientific">Coptotermes formosanus</name>
    <name type="common">Formosan subterranean termite</name>
    <dbReference type="NCBI Taxonomy" id="36987"/>
    <lineage>
        <taxon>Eukaryota</taxon>
        <taxon>Metazoa</taxon>
        <taxon>Ecdysozoa</taxon>
        <taxon>Arthropoda</taxon>
        <taxon>Hexapoda</taxon>
        <taxon>Insecta</taxon>
        <taxon>Pterygota</taxon>
        <taxon>Neoptera</taxon>
        <taxon>Polyneoptera</taxon>
        <taxon>Dictyoptera</taxon>
        <taxon>Blattodea</taxon>
        <taxon>Blattoidea</taxon>
        <taxon>Termitoidae</taxon>
        <taxon>Rhinotermitidae</taxon>
        <taxon>Coptotermes</taxon>
    </lineage>
</organism>
<dbReference type="Gene3D" id="2.60.120.470">
    <property type="entry name" value="PITH domain"/>
    <property type="match status" value="1"/>
</dbReference>
<dbReference type="Proteomes" id="UP000502823">
    <property type="component" value="Unassembled WGS sequence"/>
</dbReference>
<evidence type="ECO:0000313" key="4">
    <source>
        <dbReference type="Proteomes" id="UP000502823"/>
    </source>
</evidence>
<dbReference type="InterPro" id="IPR045099">
    <property type="entry name" value="PITH1-like"/>
</dbReference>
<dbReference type="PANTHER" id="PTHR12175:SF1">
    <property type="entry name" value="PITH DOMAIN-CONTAINING PROTEIN 1"/>
    <property type="match status" value="1"/>
</dbReference>
<accession>A0A6L2QFB4</accession>
<keyword evidence="4" id="KW-1185">Reference proteome</keyword>
<reference evidence="4" key="1">
    <citation type="submission" date="2020-01" db="EMBL/GenBank/DDBJ databases">
        <title>Draft genome sequence of the Termite Coptotermes fromosanus.</title>
        <authorList>
            <person name="Itakura S."/>
            <person name="Yosikawa Y."/>
            <person name="Umezawa K."/>
        </authorList>
    </citation>
    <scope>NUCLEOTIDE SEQUENCE [LARGE SCALE GENOMIC DNA]</scope>
</reference>
<gene>
    <name evidence="3" type="ORF">Cfor_06787</name>
</gene>
<dbReference type="InParanoid" id="A0A6L2QFB4"/>
<dbReference type="GO" id="GO:0005737">
    <property type="term" value="C:cytoplasm"/>
    <property type="evidence" value="ECO:0007669"/>
    <property type="project" value="UniProtKB-ARBA"/>
</dbReference>
<dbReference type="InterPro" id="IPR010400">
    <property type="entry name" value="PITH_dom"/>
</dbReference>
<dbReference type="InterPro" id="IPR037047">
    <property type="entry name" value="PITH_dom_sf"/>
</dbReference>
<comment type="caution">
    <text evidence="3">The sequence shown here is derived from an EMBL/GenBank/DDBJ whole genome shotgun (WGS) entry which is preliminary data.</text>
</comment>
<dbReference type="Pfam" id="PF06201">
    <property type="entry name" value="PITH"/>
    <property type="match status" value="2"/>
</dbReference>
<sequence length="271" mass="30528">MAGRQHGCDGDHNHDETPEMGLQYSLYSKIDLANVECLNEKREGSGKDVFKAWEDRLDFEKVRFAYLIIYEHYLAVVAQCVTERLTNGAELYFLQCVESDVDEELLFNIPFTGNVKLKGVVVIGGEMDSHPSKMKLYKNRPHMTFDDVGAPAEQEFDLHPDNIGTLEYSTKVVKFSSVHHLTLYFPRNFGSETTKIYYIGLRGEFSEAHRHGVTICTYEARPMISDHKTSAFDSMIAVLWQCSYGGAESELRSALVAGPLPVSLSSTGHEK</sequence>
<proteinExistence type="inferred from homology"/>
<name>A0A6L2QFB4_COPFO</name>
<dbReference type="EMBL" id="BLKM01003049">
    <property type="protein sequence ID" value="GFG41017.1"/>
    <property type="molecule type" value="Genomic_DNA"/>
</dbReference>
<evidence type="ECO:0000256" key="1">
    <source>
        <dbReference type="ARBA" id="ARBA00025788"/>
    </source>
</evidence>
<dbReference type="SUPFAM" id="SSF49785">
    <property type="entry name" value="Galactose-binding domain-like"/>
    <property type="match status" value="2"/>
</dbReference>
<comment type="similarity">
    <text evidence="1">Belongs to the PITHD1 family.</text>
</comment>
<feature type="domain" description="PITH" evidence="2">
    <location>
        <begin position="15"/>
        <end position="221"/>
    </location>
</feature>
<protein>
    <recommendedName>
        <fullName evidence="2">PITH domain-containing protein</fullName>
    </recommendedName>
</protein>